<comment type="function">
    <text evidence="10">Catalyzes the transfer of an acyl group from acyl-phosphate (acyl-PO(4)) to glycerol-3-phosphate (G3P) to form lysophosphatidic acid (LPA). This enzyme utilizes acyl-phosphate as fatty acyl donor, but not acyl-CoA or acyl-ACP.</text>
</comment>
<evidence type="ECO:0000256" key="9">
    <source>
        <dbReference type="ARBA" id="ARBA00023264"/>
    </source>
</evidence>
<organism evidence="11 12">
    <name type="scientific">Dialister pneumosintes</name>
    <dbReference type="NCBI Taxonomy" id="39950"/>
    <lineage>
        <taxon>Bacteria</taxon>
        <taxon>Bacillati</taxon>
        <taxon>Bacillota</taxon>
        <taxon>Negativicutes</taxon>
        <taxon>Veillonellales</taxon>
        <taxon>Veillonellaceae</taxon>
        <taxon>Dialister</taxon>
    </lineage>
</organism>
<dbReference type="EMBL" id="CP017037">
    <property type="protein sequence ID" value="AOH38800.1"/>
    <property type="molecule type" value="Genomic_DNA"/>
</dbReference>
<feature type="transmembrane region" description="Helical" evidence="10">
    <location>
        <begin position="76"/>
        <end position="95"/>
    </location>
</feature>
<feature type="transmembrane region" description="Helical" evidence="10">
    <location>
        <begin position="134"/>
        <end position="152"/>
    </location>
</feature>
<dbReference type="Proteomes" id="UP000094757">
    <property type="component" value="Chromosome"/>
</dbReference>
<dbReference type="UniPathway" id="UPA00085"/>
<evidence type="ECO:0000313" key="11">
    <source>
        <dbReference type="EMBL" id="AOH38800.1"/>
    </source>
</evidence>
<evidence type="ECO:0000256" key="1">
    <source>
        <dbReference type="ARBA" id="ARBA00022475"/>
    </source>
</evidence>
<feature type="transmembrane region" description="Helical" evidence="10">
    <location>
        <begin position="107"/>
        <end position="128"/>
    </location>
</feature>
<dbReference type="GO" id="GO:0005886">
    <property type="term" value="C:plasma membrane"/>
    <property type="evidence" value="ECO:0007669"/>
    <property type="project" value="UniProtKB-SubCell"/>
</dbReference>
<protein>
    <recommendedName>
        <fullName evidence="10">Glycerol-3-phosphate acyltransferase</fullName>
    </recommendedName>
    <alternativeName>
        <fullName evidence="10">Acyl-PO4 G3P acyltransferase</fullName>
    </alternativeName>
    <alternativeName>
        <fullName evidence="10">Acyl-phosphate--glycerol-3-phosphate acyltransferase</fullName>
    </alternativeName>
    <alternativeName>
        <fullName evidence="10">G3P acyltransferase</fullName>
        <shortName evidence="10">GPAT</shortName>
        <ecNumber evidence="10">2.3.1.275</ecNumber>
    </alternativeName>
    <alternativeName>
        <fullName evidence="10">Lysophosphatidic acid synthase</fullName>
        <shortName evidence="10">LPA synthase</shortName>
    </alternativeName>
</protein>
<comment type="subcellular location">
    <subcellularLocation>
        <location evidence="10">Cell membrane</location>
        <topology evidence="10">Multi-pass membrane protein</topology>
    </subcellularLocation>
</comment>
<dbReference type="STRING" id="39950.BCB69_01660"/>
<dbReference type="GO" id="GO:0043772">
    <property type="term" value="F:acyl-phosphate glycerol-3-phosphate acyltransferase activity"/>
    <property type="evidence" value="ECO:0007669"/>
    <property type="project" value="UniProtKB-UniRule"/>
</dbReference>
<dbReference type="RefSeq" id="WP_069176830.1">
    <property type="nucleotide sequence ID" value="NZ_CP017037.1"/>
</dbReference>
<name>A0A1B3WCX6_9FIRM</name>
<evidence type="ECO:0000313" key="12">
    <source>
        <dbReference type="Proteomes" id="UP000094757"/>
    </source>
</evidence>
<dbReference type="SMART" id="SM01207">
    <property type="entry name" value="G3P_acyltransf"/>
    <property type="match status" value="1"/>
</dbReference>
<evidence type="ECO:0000256" key="5">
    <source>
        <dbReference type="ARBA" id="ARBA00022989"/>
    </source>
</evidence>
<comment type="similarity">
    <text evidence="10">Belongs to the PlsY family.</text>
</comment>
<accession>A0A1B3WCX6</accession>
<keyword evidence="6 10" id="KW-0443">Lipid metabolism</keyword>
<feature type="transmembrane region" description="Helical" evidence="10">
    <location>
        <begin position="159"/>
        <end position="176"/>
    </location>
</feature>
<dbReference type="AlphaFoldDB" id="A0A1B3WCX6"/>
<dbReference type="PANTHER" id="PTHR30309">
    <property type="entry name" value="INNER MEMBRANE PROTEIN YGIH"/>
    <property type="match status" value="1"/>
</dbReference>
<gene>
    <name evidence="10" type="primary">plsY</name>
    <name evidence="11" type="ORF">BCB69_01660</name>
</gene>
<dbReference type="Pfam" id="PF02660">
    <property type="entry name" value="G3P_acyltransf"/>
    <property type="match status" value="1"/>
</dbReference>
<dbReference type="InterPro" id="IPR003811">
    <property type="entry name" value="G3P_acylTferase_PlsY"/>
</dbReference>
<proteinExistence type="inferred from homology"/>
<keyword evidence="4 10" id="KW-0812">Transmembrane</keyword>
<dbReference type="PANTHER" id="PTHR30309:SF0">
    <property type="entry name" value="GLYCEROL-3-PHOSPHATE ACYLTRANSFERASE-RELATED"/>
    <property type="match status" value="1"/>
</dbReference>
<keyword evidence="9 10" id="KW-1208">Phospholipid metabolism</keyword>
<dbReference type="KEGG" id="dpn:BCB69_01660"/>
<feature type="transmembrane region" description="Helical" evidence="10">
    <location>
        <begin position="6"/>
        <end position="27"/>
    </location>
</feature>
<sequence length="194" mass="21093">MMALCWIVLAYFIGAIPCGYLIGRIFYGIDLRMRGSGNIGATNAYRELGIFPALIVFICDSAKGYLAVWLGDVSPLVALLCATAVIIGNDWSVFLKFKSGKGVACGVGAFTYICPSATIIAFIVWILVFIGTRIVSLASIIAAPVVVVVLLFTNMPVEYVIFSMIAAIIVVGKHHTNIKRLLRGEEKKISREKR</sequence>
<dbReference type="EC" id="2.3.1.275" evidence="10"/>
<keyword evidence="1 10" id="KW-1003">Cell membrane</keyword>
<keyword evidence="11" id="KW-0012">Acyltransferase</keyword>
<dbReference type="GO" id="GO:0008654">
    <property type="term" value="P:phospholipid biosynthetic process"/>
    <property type="evidence" value="ECO:0007669"/>
    <property type="project" value="UniProtKB-UniRule"/>
</dbReference>
<keyword evidence="5 10" id="KW-1133">Transmembrane helix</keyword>
<evidence type="ECO:0000256" key="8">
    <source>
        <dbReference type="ARBA" id="ARBA00023209"/>
    </source>
</evidence>
<comment type="subunit">
    <text evidence="10">Probably interacts with PlsX.</text>
</comment>
<evidence type="ECO:0000256" key="4">
    <source>
        <dbReference type="ARBA" id="ARBA00022692"/>
    </source>
</evidence>
<comment type="pathway">
    <text evidence="10">Lipid metabolism; phospholipid metabolism.</text>
</comment>
<comment type="catalytic activity">
    <reaction evidence="10">
        <text>an acyl phosphate + sn-glycerol 3-phosphate = a 1-acyl-sn-glycero-3-phosphate + phosphate</text>
        <dbReference type="Rhea" id="RHEA:34075"/>
        <dbReference type="ChEBI" id="CHEBI:43474"/>
        <dbReference type="ChEBI" id="CHEBI:57597"/>
        <dbReference type="ChEBI" id="CHEBI:57970"/>
        <dbReference type="ChEBI" id="CHEBI:59918"/>
        <dbReference type="EC" id="2.3.1.275"/>
    </reaction>
</comment>
<dbReference type="HAMAP" id="MF_01043">
    <property type="entry name" value="PlsY"/>
    <property type="match status" value="1"/>
</dbReference>
<evidence type="ECO:0000256" key="6">
    <source>
        <dbReference type="ARBA" id="ARBA00023098"/>
    </source>
</evidence>
<evidence type="ECO:0000256" key="3">
    <source>
        <dbReference type="ARBA" id="ARBA00022679"/>
    </source>
</evidence>
<evidence type="ECO:0000256" key="2">
    <source>
        <dbReference type="ARBA" id="ARBA00022516"/>
    </source>
</evidence>
<reference evidence="12" key="1">
    <citation type="submission" date="2016-08" db="EMBL/GenBank/DDBJ databases">
        <authorList>
            <person name="Holder M.E."/>
            <person name="Ajami N.J."/>
            <person name="Petrosino J.F."/>
        </authorList>
    </citation>
    <scope>NUCLEOTIDE SEQUENCE [LARGE SCALE GENOMIC DNA]</scope>
    <source>
        <strain evidence="12">F0677</strain>
    </source>
</reference>
<evidence type="ECO:0000256" key="7">
    <source>
        <dbReference type="ARBA" id="ARBA00023136"/>
    </source>
</evidence>
<keyword evidence="2 10" id="KW-0444">Lipid biosynthesis</keyword>
<keyword evidence="8 10" id="KW-0594">Phospholipid biosynthesis</keyword>
<dbReference type="NCBIfam" id="TIGR00023">
    <property type="entry name" value="glycerol-3-phosphate 1-O-acyltransferase PlsY"/>
    <property type="match status" value="1"/>
</dbReference>
<keyword evidence="7 10" id="KW-0472">Membrane</keyword>
<keyword evidence="3 10" id="KW-0808">Transferase</keyword>
<evidence type="ECO:0000256" key="10">
    <source>
        <dbReference type="HAMAP-Rule" id="MF_01043"/>
    </source>
</evidence>